<dbReference type="InterPro" id="IPR029060">
    <property type="entry name" value="PIN-like_dom_sf"/>
</dbReference>
<comment type="caution">
    <text evidence="8">The sequence shown here is derived from an EMBL/GenBank/DDBJ whole genome shotgun (WGS) entry which is preliminary data.</text>
</comment>
<evidence type="ECO:0000313" key="9">
    <source>
        <dbReference type="Proteomes" id="UP000294558"/>
    </source>
</evidence>
<keyword evidence="1 6" id="KW-1277">Toxin-antitoxin system</keyword>
<dbReference type="PANTHER" id="PTHR35901">
    <property type="entry name" value="RIBONUCLEASE VAPC3"/>
    <property type="match status" value="1"/>
</dbReference>
<evidence type="ECO:0000313" key="8">
    <source>
        <dbReference type="EMBL" id="TDT18474.1"/>
    </source>
</evidence>
<dbReference type="EMBL" id="SOAU01000001">
    <property type="protein sequence ID" value="TDT18474.1"/>
    <property type="molecule type" value="Genomic_DNA"/>
</dbReference>
<comment type="similarity">
    <text evidence="6">Belongs to the PINc/VapC protein family.</text>
</comment>
<keyword evidence="4 6" id="KW-0378">Hydrolase</keyword>
<keyword evidence="2 6" id="KW-0540">Nuclease</keyword>
<comment type="cofactor">
    <cofactor evidence="6">
        <name>Mg(2+)</name>
        <dbReference type="ChEBI" id="CHEBI:18420"/>
    </cofactor>
</comment>
<feature type="binding site" evidence="6">
    <location>
        <position position="96"/>
    </location>
    <ligand>
        <name>Mg(2+)</name>
        <dbReference type="ChEBI" id="CHEBI:18420"/>
    </ligand>
</feature>
<dbReference type="AlphaFoldDB" id="A0A4R7I5D7"/>
<dbReference type="GO" id="GO:0000287">
    <property type="term" value="F:magnesium ion binding"/>
    <property type="evidence" value="ECO:0007669"/>
    <property type="project" value="UniProtKB-UniRule"/>
</dbReference>
<keyword evidence="6" id="KW-0800">Toxin</keyword>
<dbReference type="SUPFAM" id="SSF88723">
    <property type="entry name" value="PIN domain-like"/>
    <property type="match status" value="1"/>
</dbReference>
<dbReference type="EC" id="3.1.-.-" evidence="6"/>
<dbReference type="Pfam" id="PF01850">
    <property type="entry name" value="PIN"/>
    <property type="match status" value="1"/>
</dbReference>
<keyword evidence="5 6" id="KW-0460">Magnesium</keyword>
<organism evidence="8 9">
    <name type="scientific">Ilumatobacter fluminis</name>
    <dbReference type="NCBI Taxonomy" id="467091"/>
    <lineage>
        <taxon>Bacteria</taxon>
        <taxon>Bacillati</taxon>
        <taxon>Actinomycetota</taxon>
        <taxon>Acidimicrobiia</taxon>
        <taxon>Acidimicrobiales</taxon>
        <taxon>Ilumatobacteraceae</taxon>
        <taxon>Ilumatobacter</taxon>
    </lineage>
</organism>
<dbReference type="GO" id="GO:0016787">
    <property type="term" value="F:hydrolase activity"/>
    <property type="evidence" value="ECO:0007669"/>
    <property type="project" value="UniProtKB-KW"/>
</dbReference>
<feature type="domain" description="PIN" evidence="7">
    <location>
        <begin position="4"/>
        <end position="121"/>
    </location>
</feature>
<dbReference type="RefSeq" id="WP_133870686.1">
    <property type="nucleotide sequence ID" value="NZ_SOAU01000001.1"/>
</dbReference>
<gene>
    <name evidence="6" type="primary">vapC</name>
    <name evidence="8" type="ORF">BDK89_4095</name>
</gene>
<accession>A0A4R7I5D7</accession>
<reference evidence="8 9" key="1">
    <citation type="submission" date="2019-03" db="EMBL/GenBank/DDBJ databases">
        <title>Sequencing the genomes of 1000 actinobacteria strains.</title>
        <authorList>
            <person name="Klenk H.-P."/>
        </authorList>
    </citation>
    <scope>NUCLEOTIDE SEQUENCE [LARGE SCALE GENOMIC DNA]</scope>
    <source>
        <strain evidence="8 9">DSM 18936</strain>
    </source>
</reference>
<evidence type="ECO:0000256" key="2">
    <source>
        <dbReference type="ARBA" id="ARBA00022722"/>
    </source>
</evidence>
<comment type="function">
    <text evidence="6">Toxic component of a toxin-antitoxin (TA) system. An RNase.</text>
</comment>
<keyword evidence="3 6" id="KW-0479">Metal-binding</keyword>
<evidence type="ECO:0000256" key="6">
    <source>
        <dbReference type="HAMAP-Rule" id="MF_00265"/>
    </source>
</evidence>
<evidence type="ECO:0000256" key="4">
    <source>
        <dbReference type="ARBA" id="ARBA00022801"/>
    </source>
</evidence>
<proteinExistence type="inferred from homology"/>
<dbReference type="InterPro" id="IPR051619">
    <property type="entry name" value="TypeII_TA_RNase_PINc/VapC"/>
</dbReference>
<dbReference type="GO" id="GO:0004540">
    <property type="term" value="F:RNA nuclease activity"/>
    <property type="evidence" value="ECO:0007669"/>
    <property type="project" value="InterPro"/>
</dbReference>
<protein>
    <recommendedName>
        <fullName evidence="6">Ribonuclease VapC</fullName>
        <shortName evidence="6">RNase VapC</shortName>
        <ecNumber evidence="6">3.1.-.-</ecNumber>
    </recommendedName>
    <alternativeName>
        <fullName evidence="6">Toxin VapC</fullName>
    </alternativeName>
</protein>
<dbReference type="OrthoDB" id="4377304at2"/>
<dbReference type="InterPro" id="IPR002716">
    <property type="entry name" value="PIN_dom"/>
</dbReference>
<feature type="binding site" evidence="6">
    <location>
        <position position="6"/>
    </location>
    <ligand>
        <name>Mg(2+)</name>
        <dbReference type="ChEBI" id="CHEBI:18420"/>
    </ligand>
</feature>
<name>A0A4R7I5D7_9ACTN</name>
<dbReference type="Gene3D" id="3.40.50.1010">
    <property type="entry name" value="5'-nuclease"/>
    <property type="match status" value="1"/>
</dbReference>
<dbReference type="InterPro" id="IPR022907">
    <property type="entry name" value="VapC_family"/>
</dbReference>
<dbReference type="GO" id="GO:0090729">
    <property type="term" value="F:toxin activity"/>
    <property type="evidence" value="ECO:0007669"/>
    <property type="project" value="UniProtKB-KW"/>
</dbReference>
<keyword evidence="9" id="KW-1185">Reference proteome</keyword>
<evidence type="ECO:0000256" key="3">
    <source>
        <dbReference type="ARBA" id="ARBA00022723"/>
    </source>
</evidence>
<dbReference type="HAMAP" id="MF_00265">
    <property type="entry name" value="VapC_Nob1"/>
    <property type="match status" value="1"/>
</dbReference>
<evidence type="ECO:0000256" key="1">
    <source>
        <dbReference type="ARBA" id="ARBA00022649"/>
    </source>
</evidence>
<evidence type="ECO:0000256" key="5">
    <source>
        <dbReference type="ARBA" id="ARBA00022842"/>
    </source>
</evidence>
<evidence type="ECO:0000259" key="7">
    <source>
        <dbReference type="Pfam" id="PF01850"/>
    </source>
</evidence>
<dbReference type="PANTHER" id="PTHR35901:SF1">
    <property type="entry name" value="EXONUCLEASE VAPC9"/>
    <property type="match status" value="1"/>
</dbReference>
<dbReference type="CDD" id="cd09873">
    <property type="entry name" value="PIN_Pae0151-like"/>
    <property type="match status" value="1"/>
</dbReference>
<dbReference type="Proteomes" id="UP000294558">
    <property type="component" value="Unassembled WGS sequence"/>
</dbReference>
<dbReference type="InterPro" id="IPR044153">
    <property type="entry name" value="PIN_Pae0151-like"/>
</dbReference>
<sequence length="131" mass="13810">MIQVVDASAVVAALVDDSPTGRWCEQALQAGPLYAPHLMPFEVANIVRRLVLRGALDDTAGSLAIADIGRLAVELAPYESVAARVWELRDNLTACDAAYVATAELIGGRLVTLDERLARAPGIACEVVTPG</sequence>